<dbReference type="PANTHER" id="PTHR34824:SF1">
    <property type="entry name" value="HEAT-INDUCIBLE TRANSCRIPTION REPRESSOR HRCA"/>
    <property type="match status" value="1"/>
</dbReference>
<evidence type="ECO:0000256" key="3">
    <source>
        <dbReference type="ARBA" id="ARBA00023016"/>
    </source>
</evidence>
<organism evidence="5 6">
    <name type="scientific">Helicobacter baculiformis</name>
    <dbReference type="NCBI Taxonomy" id="427351"/>
    <lineage>
        <taxon>Bacteria</taxon>
        <taxon>Pseudomonadati</taxon>
        <taxon>Campylobacterota</taxon>
        <taxon>Epsilonproteobacteria</taxon>
        <taxon>Campylobacterales</taxon>
        <taxon>Helicobacteraceae</taxon>
        <taxon>Helicobacter</taxon>
    </lineage>
</organism>
<evidence type="ECO:0000313" key="6">
    <source>
        <dbReference type="Proteomes" id="UP001595783"/>
    </source>
</evidence>
<evidence type="ECO:0000256" key="2">
    <source>
        <dbReference type="ARBA" id="ARBA00023015"/>
    </source>
</evidence>
<dbReference type="PANTHER" id="PTHR34824">
    <property type="entry name" value="HEAT-INDUCIBLE TRANSCRIPTION REPRESSOR HRCA"/>
    <property type="match status" value="1"/>
</dbReference>
<evidence type="ECO:0000313" key="5">
    <source>
        <dbReference type="EMBL" id="MFC3847309.1"/>
    </source>
</evidence>
<dbReference type="RefSeq" id="WP_104751963.1">
    <property type="nucleotide sequence ID" value="NZ_FZMF01000013.1"/>
</dbReference>
<keyword evidence="6" id="KW-1185">Reference proteome</keyword>
<dbReference type="InterPro" id="IPR036388">
    <property type="entry name" value="WH-like_DNA-bd_sf"/>
</dbReference>
<protein>
    <submittedName>
        <fullName evidence="5">HrcA family transcriptional regulator</fullName>
    </submittedName>
</protein>
<dbReference type="Proteomes" id="UP001595783">
    <property type="component" value="Unassembled WGS sequence"/>
</dbReference>
<dbReference type="InterPro" id="IPR002571">
    <property type="entry name" value="HrcA"/>
</dbReference>
<dbReference type="EMBL" id="JBHRZO010000009">
    <property type="protein sequence ID" value="MFC3847309.1"/>
    <property type="molecule type" value="Genomic_DNA"/>
</dbReference>
<accession>A0ABV7ZI50</accession>
<reference evidence="6" key="1">
    <citation type="journal article" date="2019" name="Int. J. Syst. Evol. Microbiol.">
        <title>The Global Catalogue of Microorganisms (GCM) 10K type strain sequencing project: providing services to taxonomists for standard genome sequencing and annotation.</title>
        <authorList>
            <consortium name="The Broad Institute Genomics Platform"/>
            <consortium name="The Broad Institute Genome Sequencing Center for Infectious Disease"/>
            <person name="Wu L."/>
            <person name="Ma J."/>
        </authorList>
    </citation>
    <scope>NUCLEOTIDE SEQUENCE [LARGE SCALE GENOMIC DNA]</scope>
    <source>
        <strain evidence="6">CCUG 53816</strain>
    </source>
</reference>
<evidence type="ECO:0000256" key="1">
    <source>
        <dbReference type="ARBA" id="ARBA00022491"/>
    </source>
</evidence>
<sequence>MGFKTEWLLETLIKAYLESRTPIGSESLRMIIQEAHTFGISSATIRNHFKRLTHEGALSQNHSSSGRVPTNQALKDYWRAKLNPHECLEVDLQRLQEASMHYGIFSVVETYQKAHLQSVHNYAHRWLILDFGALQIALDYHRKLEAFTATLVGLECQAIHQIALSVCAMRLAAQIESFYQKRFYFGLGFLAQLGACGHEALLLDILEGHIFRYLKEGLYFESLLPLGFLGVLQPIKTQGEETKMLCVGSLEQNFESFYHAIAQAS</sequence>
<evidence type="ECO:0000256" key="4">
    <source>
        <dbReference type="ARBA" id="ARBA00023163"/>
    </source>
</evidence>
<dbReference type="Gene3D" id="1.10.10.10">
    <property type="entry name" value="Winged helix-like DNA-binding domain superfamily/Winged helix DNA-binding domain"/>
    <property type="match status" value="1"/>
</dbReference>
<proteinExistence type="predicted"/>
<gene>
    <name evidence="5" type="ORF">ACFOPX_02000</name>
</gene>
<keyword evidence="2" id="KW-0805">Transcription regulation</keyword>
<comment type="caution">
    <text evidence="5">The sequence shown here is derived from an EMBL/GenBank/DDBJ whole genome shotgun (WGS) entry which is preliminary data.</text>
</comment>
<keyword evidence="4" id="KW-0804">Transcription</keyword>
<dbReference type="SUPFAM" id="SSF46785">
    <property type="entry name" value="Winged helix' DNA-binding domain"/>
    <property type="match status" value="1"/>
</dbReference>
<name>A0ABV7ZI50_9HELI</name>
<dbReference type="InterPro" id="IPR036390">
    <property type="entry name" value="WH_DNA-bd_sf"/>
</dbReference>
<keyword evidence="1" id="KW-0678">Repressor</keyword>
<keyword evidence="3" id="KW-0346">Stress response</keyword>